<organism evidence="2 3">
    <name type="scientific">candidate division WWE3 bacterium RBG_16_37_10</name>
    <dbReference type="NCBI Taxonomy" id="1802610"/>
    <lineage>
        <taxon>Bacteria</taxon>
        <taxon>Katanobacteria</taxon>
    </lineage>
</organism>
<evidence type="ECO:0000256" key="1">
    <source>
        <dbReference type="SAM" id="Phobius"/>
    </source>
</evidence>
<sequence>MESNELSSFQKVKIYLLSIVLTPLGLYWFFKYLKSPSSQNRMVGYISLVLTLVSLIVTIMVASSYIKSLNNYLNGYGVGMGF</sequence>
<evidence type="ECO:0000313" key="3">
    <source>
        <dbReference type="Proteomes" id="UP000177371"/>
    </source>
</evidence>
<feature type="transmembrane region" description="Helical" evidence="1">
    <location>
        <begin position="42"/>
        <end position="66"/>
    </location>
</feature>
<dbReference type="EMBL" id="MEUT01000027">
    <property type="protein sequence ID" value="OGC51205.1"/>
    <property type="molecule type" value="Genomic_DNA"/>
</dbReference>
<keyword evidence="1" id="KW-0472">Membrane</keyword>
<protein>
    <recommendedName>
        <fullName evidence="4">DUF5671 domain-containing protein</fullName>
    </recommendedName>
</protein>
<gene>
    <name evidence="2" type="ORF">A2W32_05705</name>
</gene>
<dbReference type="STRING" id="1802610.A2W32_05705"/>
<name>A0A1F4V1W5_UNCKA</name>
<dbReference type="Proteomes" id="UP000177371">
    <property type="component" value="Unassembled WGS sequence"/>
</dbReference>
<feature type="transmembrane region" description="Helical" evidence="1">
    <location>
        <begin position="12"/>
        <end position="30"/>
    </location>
</feature>
<accession>A0A1F4V1W5</accession>
<dbReference type="AlphaFoldDB" id="A0A1F4V1W5"/>
<comment type="caution">
    <text evidence="2">The sequence shown here is derived from an EMBL/GenBank/DDBJ whole genome shotgun (WGS) entry which is preliminary data.</text>
</comment>
<proteinExistence type="predicted"/>
<keyword evidence="1" id="KW-0812">Transmembrane</keyword>
<keyword evidence="1" id="KW-1133">Transmembrane helix</keyword>
<evidence type="ECO:0000313" key="2">
    <source>
        <dbReference type="EMBL" id="OGC51205.1"/>
    </source>
</evidence>
<reference evidence="2 3" key="1">
    <citation type="journal article" date="2016" name="Nat. Commun.">
        <title>Thousands of microbial genomes shed light on interconnected biogeochemical processes in an aquifer system.</title>
        <authorList>
            <person name="Anantharaman K."/>
            <person name="Brown C.T."/>
            <person name="Hug L.A."/>
            <person name="Sharon I."/>
            <person name="Castelle C.J."/>
            <person name="Probst A.J."/>
            <person name="Thomas B.C."/>
            <person name="Singh A."/>
            <person name="Wilkins M.J."/>
            <person name="Karaoz U."/>
            <person name="Brodie E.L."/>
            <person name="Williams K.H."/>
            <person name="Hubbard S.S."/>
            <person name="Banfield J.F."/>
        </authorList>
    </citation>
    <scope>NUCLEOTIDE SEQUENCE [LARGE SCALE GENOMIC DNA]</scope>
</reference>
<evidence type="ECO:0008006" key="4">
    <source>
        <dbReference type="Google" id="ProtNLM"/>
    </source>
</evidence>